<dbReference type="Proteomes" id="UP001186974">
    <property type="component" value="Unassembled WGS sequence"/>
</dbReference>
<organism evidence="1 2">
    <name type="scientific">Coniosporium uncinatum</name>
    <dbReference type="NCBI Taxonomy" id="93489"/>
    <lineage>
        <taxon>Eukaryota</taxon>
        <taxon>Fungi</taxon>
        <taxon>Dikarya</taxon>
        <taxon>Ascomycota</taxon>
        <taxon>Pezizomycotina</taxon>
        <taxon>Dothideomycetes</taxon>
        <taxon>Dothideomycetes incertae sedis</taxon>
        <taxon>Coniosporium</taxon>
    </lineage>
</organism>
<sequence length="243" mass="27784">MVPDLRKHGMDWHFIQHDLRKVPLPFKDGDFDLVLMKDLSLVIPLGAPSQRLIDEVIRVLKPGGTLEIWDSDHNIRSVLPHPPPQTPRRPEDAERAGLTATHLITPATPFSMAENRYLQNANKWVQEALDRRKLSPMPCSRVASTLLQEPDTLRDVDYRRIAIPLGENAGETLTEEQAALRYTALMVVVQFIENLEPLLKEVSGKNVEEWRRWWDWMMADLIENSGAANGECLEIGAWWAKKI</sequence>
<name>A0ACC3CWU2_9PEZI</name>
<evidence type="ECO:0000313" key="2">
    <source>
        <dbReference type="Proteomes" id="UP001186974"/>
    </source>
</evidence>
<gene>
    <name evidence="1" type="ORF">LTS18_013039</name>
</gene>
<accession>A0ACC3CWU2</accession>
<protein>
    <submittedName>
        <fullName evidence="1">Uncharacterized protein</fullName>
    </submittedName>
</protein>
<evidence type="ECO:0000313" key="1">
    <source>
        <dbReference type="EMBL" id="KAK3047934.1"/>
    </source>
</evidence>
<dbReference type="EMBL" id="JAWDJW010010319">
    <property type="protein sequence ID" value="KAK3047934.1"/>
    <property type="molecule type" value="Genomic_DNA"/>
</dbReference>
<reference evidence="1" key="1">
    <citation type="submission" date="2024-09" db="EMBL/GenBank/DDBJ databases">
        <title>Black Yeasts Isolated from many extreme environments.</title>
        <authorList>
            <person name="Coleine C."/>
            <person name="Stajich J.E."/>
            <person name="Selbmann L."/>
        </authorList>
    </citation>
    <scope>NUCLEOTIDE SEQUENCE</scope>
    <source>
        <strain evidence="1">CCFEE 5737</strain>
    </source>
</reference>
<proteinExistence type="predicted"/>
<keyword evidence="2" id="KW-1185">Reference proteome</keyword>
<comment type="caution">
    <text evidence="1">The sequence shown here is derived from an EMBL/GenBank/DDBJ whole genome shotgun (WGS) entry which is preliminary data.</text>
</comment>